<feature type="compositionally biased region" description="Basic and acidic residues" evidence="1">
    <location>
        <begin position="45"/>
        <end position="56"/>
    </location>
</feature>
<dbReference type="Proteomes" id="UP001497472">
    <property type="component" value="Unassembled WGS sequence"/>
</dbReference>
<feature type="region of interest" description="Disordered" evidence="1">
    <location>
        <begin position="1"/>
        <end position="70"/>
    </location>
</feature>
<comment type="caution">
    <text evidence="2">The sequence shown here is derived from an EMBL/GenBank/DDBJ whole genome shotgun (WGS) entry which is preliminary data.</text>
</comment>
<sequence>MSCGGARRRERSPAAECADNRSSRSSSVDLNARTTRSCNRNRAHVRPDTDPLRPARSDPPALPTECGVDPATGWLGHAGERLEHARGTLGWYRERPSHAARRHSPRPPLHLGLEHGPGLPTTSLYHARLAPLHTVLHRSPSFTPAPTDRGLPYTHYSPPHRRTWNYLAPF</sequence>
<dbReference type="AlphaFoldDB" id="A0AAV1JBR7"/>
<dbReference type="EMBL" id="CAVLEF010000008">
    <property type="protein sequence ID" value="CAK1546824.1"/>
    <property type="molecule type" value="Genomic_DNA"/>
</dbReference>
<evidence type="ECO:0000313" key="3">
    <source>
        <dbReference type="Proteomes" id="UP001497472"/>
    </source>
</evidence>
<evidence type="ECO:0000313" key="2">
    <source>
        <dbReference type="EMBL" id="CAK1546824.1"/>
    </source>
</evidence>
<accession>A0AAV1JBR7</accession>
<feature type="compositionally biased region" description="Basic residues" evidence="1">
    <location>
        <begin position="1"/>
        <end position="10"/>
    </location>
</feature>
<organism evidence="2 3">
    <name type="scientific">Leptosia nina</name>
    <dbReference type="NCBI Taxonomy" id="320188"/>
    <lineage>
        <taxon>Eukaryota</taxon>
        <taxon>Metazoa</taxon>
        <taxon>Ecdysozoa</taxon>
        <taxon>Arthropoda</taxon>
        <taxon>Hexapoda</taxon>
        <taxon>Insecta</taxon>
        <taxon>Pterygota</taxon>
        <taxon>Neoptera</taxon>
        <taxon>Endopterygota</taxon>
        <taxon>Lepidoptera</taxon>
        <taxon>Glossata</taxon>
        <taxon>Ditrysia</taxon>
        <taxon>Papilionoidea</taxon>
        <taxon>Pieridae</taxon>
        <taxon>Pierinae</taxon>
        <taxon>Leptosia</taxon>
    </lineage>
</organism>
<evidence type="ECO:0000256" key="1">
    <source>
        <dbReference type="SAM" id="MobiDB-lite"/>
    </source>
</evidence>
<protein>
    <submittedName>
        <fullName evidence="2">Uncharacterized protein</fullName>
    </submittedName>
</protein>
<gene>
    <name evidence="2" type="ORF">LNINA_LOCUS6341</name>
</gene>
<keyword evidence="3" id="KW-1185">Reference proteome</keyword>
<proteinExistence type="predicted"/>
<name>A0AAV1JBR7_9NEOP</name>
<reference evidence="2 3" key="1">
    <citation type="submission" date="2023-11" db="EMBL/GenBank/DDBJ databases">
        <authorList>
            <person name="Okamura Y."/>
        </authorList>
    </citation>
    <scope>NUCLEOTIDE SEQUENCE [LARGE SCALE GENOMIC DNA]</scope>
</reference>
<feature type="compositionally biased region" description="Polar residues" evidence="1">
    <location>
        <begin position="23"/>
        <end position="38"/>
    </location>
</feature>